<dbReference type="EMBL" id="UGSJ01000001">
    <property type="protein sequence ID" value="SUA92832.1"/>
    <property type="molecule type" value="Genomic_DNA"/>
</dbReference>
<evidence type="ECO:0000313" key="1">
    <source>
        <dbReference type="EMBL" id="SUA92832.1"/>
    </source>
</evidence>
<dbReference type="Proteomes" id="UP000254589">
    <property type="component" value="Unassembled WGS sequence"/>
</dbReference>
<reference evidence="1 2" key="1">
    <citation type="submission" date="2018-06" db="EMBL/GenBank/DDBJ databases">
        <authorList>
            <consortium name="Pathogen Informatics"/>
            <person name="Doyle S."/>
        </authorList>
    </citation>
    <scope>NUCLEOTIDE SEQUENCE [LARGE SCALE GENOMIC DNA]</scope>
    <source>
        <strain evidence="1 2">NCTC13159</strain>
    </source>
</reference>
<proteinExistence type="predicted"/>
<gene>
    <name evidence="1" type="ORF">NCTC13159_04371</name>
</gene>
<evidence type="ECO:0000313" key="2">
    <source>
        <dbReference type="Proteomes" id="UP000254589"/>
    </source>
</evidence>
<protein>
    <submittedName>
        <fullName evidence="1">Phage-associated protein, BcepMu gp16 family</fullName>
    </submittedName>
</protein>
<dbReference type="AlphaFoldDB" id="A0AAJ4ZGD4"/>
<comment type="caution">
    <text evidence="1">The sequence shown here is derived from an EMBL/GenBank/DDBJ whole genome shotgun (WGS) entry which is preliminary data.</text>
</comment>
<accession>A0AAJ4ZGD4</accession>
<name>A0AAJ4ZGD4_PANPU</name>
<sequence>MYSVFSAGTSRFQFPAPTAASALAPITPAQSTTFGADVREVCRVDGGSPVPTGLGRLLPPLRTTTGAGPAWGNAYQSMPTSMPPPTVDGSVRWVYPADQTDEQTEPPVNTGWMDTLFDFAQYPSFPETSQLLSRFDAIQESLAWRDSAQALTDMPSSSIEHPLPLEIPGLIHDGMLTHMETAPVSQANAGVLACMPSSSFQQQHCPEPCTANKRSMSLAAGIESSAGFMSPPTKIARKKVDLQTLRALQAAVAQDPEFNSADWALAHGLNSSTVRKLVSVRGGDLTPEGRSRLDAAEGKVPRLRPVEVDDLRVLSDALARDPKLNVAEWARNRGVNPSTVREHVRGGALTPEAWDWLNRAGGKAPRLPQLGVDDLRALRDALACDVKLSVAGWARNRGLNPSTVREHVRGRALTAHAQRRLDVADGKASCFRPMGVDDLRALRDALARNFQLDVAEWARMNNIHPLTARNSVRDGMLTPEAQNRLNLADGKAPNLRKVEIDDLRALDAALTGKPKFNVMAWARARNLHSATVRKLVRKGALTAEARKRLNLADGEEPNLRRVAIDDLRALDAAMTLDPRVNVTEWGLARGLNPAEVRRFVRACALTPEARKRLQEADDLAMKLGRTVTQAAA</sequence>
<organism evidence="1 2">
    <name type="scientific">Pandoraea pulmonicola</name>
    <dbReference type="NCBI Taxonomy" id="93221"/>
    <lineage>
        <taxon>Bacteria</taxon>
        <taxon>Pseudomonadati</taxon>
        <taxon>Pseudomonadota</taxon>
        <taxon>Betaproteobacteria</taxon>
        <taxon>Burkholderiales</taxon>
        <taxon>Burkholderiaceae</taxon>
        <taxon>Pandoraea</taxon>
    </lineage>
</organism>